<sequence>MAAYVITLVQHSEFPSLKRFLFALQSEALSCAEVEQLFCALSRAKHAKPSNTLPFPPTFQPFKTTQLTLSQQSDACFVSGSYKPFMSLFAALSVLTMTFFWKLCQVGRTSAVWS</sequence>
<evidence type="ECO:0000313" key="2">
    <source>
        <dbReference type="Proteomes" id="UP000183567"/>
    </source>
</evidence>
<comment type="caution">
    <text evidence="1">The sequence shown here is derived from an EMBL/GenBank/DDBJ whole genome shotgun (WGS) entry which is preliminary data.</text>
</comment>
<dbReference type="AlphaFoldDB" id="A0A1J8QGD1"/>
<accession>A0A1J8QGD1</accession>
<evidence type="ECO:0000313" key="1">
    <source>
        <dbReference type="EMBL" id="OJA20758.1"/>
    </source>
</evidence>
<name>A0A1J8QGD1_9AGAM</name>
<organism evidence="1 2">
    <name type="scientific">Rhizopogon vesiculosus</name>
    <dbReference type="NCBI Taxonomy" id="180088"/>
    <lineage>
        <taxon>Eukaryota</taxon>
        <taxon>Fungi</taxon>
        <taxon>Dikarya</taxon>
        <taxon>Basidiomycota</taxon>
        <taxon>Agaricomycotina</taxon>
        <taxon>Agaricomycetes</taxon>
        <taxon>Agaricomycetidae</taxon>
        <taxon>Boletales</taxon>
        <taxon>Suillineae</taxon>
        <taxon>Rhizopogonaceae</taxon>
        <taxon>Rhizopogon</taxon>
    </lineage>
</organism>
<dbReference type="Proteomes" id="UP000183567">
    <property type="component" value="Unassembled WGS sequence"/>
</dbReference>
<reference evidence="1 2" key="1">
    <citation type="submission" date="2016-03" db="EMBL/GenBank/DDBJ databases">
        <title>Comparative genomics of the ectomycorrhizal sister species Rhizopogon vinicolor and Rhizopogon vesiculosus (Basidiomycota: Boletales) reveals a divergence of the mating type B locus.</title>
        <authorList>
            <person name="Mujic A.B."/>
            <person name="Kuo A."/>
            <person name="Tritt A."/>
            <person name="Lipzen A."/>
            <person name="Chen C."/>
            <person name="Johnson J."/>
            <person name="Sharma A."/>
            <person name="Barry K."/>
            <person name="Grigoriev I.V."/>
            <person name="Spatafora J.W."/>
        </authorList>
    </citation>
    <scope>NUCLEOTIDE SEQUENCE [LARGE SCALE GENOMIC DNA]</scope>
    <source>
        <strain evidence="1 2">AM-OR11-056</strain>
    </source>
</reference>
<gene>
    <name evidence="1" type="ORF">AZE42_08194</name>
</gene>
<keyword evidence="2" id="KW-1185">Reference proteome</keyword>
<protein>
    <submittedName>
        <fullName evidence="1">Uncharacterized protein</fullName>
    </submittedName>
</protein>
<proteinExistence type="predicted"/>
<dbReference type="EMBL" id="LVVM01000398">
    <property type="protein sequence ID" value="OJA20758.1"/>
    <property type="molecule type" value="Genomic_DNA"/>
</dbReference>